<evidence type="ECO:0000313" key="13">
    <source>
        <dbReference type="Proteomes" id="UP000759131"/>
    </source>
</evidence>
<keyword evidence="6" id="KW-0223">Dioxygenase</keyword>
<dbReference type="Gene3D" id="2.60.120.10">
    <property type="entry name" value="Jelly Rolls"/>
    <property type="match status" value="1"/>
</dbReference>
<keyword evidence="3" id="KW-0533">Nickel</keyword>
<accession>A0A7R9PZT5</accession>
<dbReference type="InterPro" id="IPR014710">
    <property type="entry name" value="RmlC-like_jellyroll"/>
</dbReference>
<evidence type="ECO:0000256" key="4">
    <source>
        <dbReference type="ARBA" id="ARBA00022605"/>
    </source>
</evidence>
<dbReference type="InterPro" id="IPR011051">
    <property type="entry name" value="RmlC_Cupin_sf"/>
</dbReference>
<dbReference type="CDD" id="cd02232">
    <property type="entry name" value="cupin_ARD"/>
    <property type="match status" value="1"/>
</dbReference>
<evidence type="ECO:0000256" key="8">
    <source>
        <dbReference type="ARBA" id="ARBA00023004"/>
    </source>
</evidence>
<dbReference type="GO" id="GO:0046872">
    <property type="term" value="F:metal ion binding"/>
    <property type="evidence" value="ECO:0007669"/>
    <property type="project" value="UniProtKB-KW"/>
</dbReference>
<reference evidence="12" key="1">
    <citation type="submission" date="2020-11" db="EMBL/GenBank/DDBJ databases">
        <authorList>
            <person name="Tran Van P."/>
        </authorList>
    </citation>
    <scope>NUCLEOTIDE SEQUENCE</scope>
</reference>
<evidence type="ECO:0000313" key="12">
    <source>
        <dbReference type="EMBL" id="CAD7626983.1"/>
    </source>
</evidence>
<keyword evidence="8" id="KW-0408">Iron</keyword>
<dbReference type="EMBL" id="CAJPIZ010004324">
    <property type="protein sequence ID" value="CAG2107413.1"/>
    <property type="molecule type" value="Genomic_DNA"/>
</dbReference>
<dbReference type="PANTHER" id="PTHR23418">
    <property type="entry name" value="ACIREDUCTONE DIOXYGENASE"/>
    <property type="match status" value="1"/>
</dbReference>
<evidence type="ECO:0000256" key="9">
    <source>
        <dbReference type="ARBA" id="ARBA00023167"/>
    </source>
</evidence>
<name>A0A7R9PZT5_9ACAR</name>
<feature type="region of interest" description="Disordered" evidence="11">
    <location>
        <begin position="163"/>
        <end position="186"/>
    </location>
</feature>
<protein>
    <recommendedName>
        <fullName evidence="10">acireductone dioxygenase (Fe(2+)-requiring)</fullName>
        <ecNumber evidence="10">1.13.11.54</ecNumber>
    </recommendedName>
</protein>
<evidence type="ECO:0000256" key="11">
    <source>
        <dbReference type="SAM" id="MobiDB-lite"/>
    </source>
</evidence>
<dbReference type="GO" id="GO:0010309">
    <property type="term" value="F:acireductone dioxygenase [iron(II)-requiring] activity"/>
    <property type="evidence" value="ECO:0007669"/>
    <property type="project" value="UniProtKB-EC"/>
</dbReference>
<dbReference type="OrthoDB" id="1867259at2759"/>
<keyword evidence="5" id="KW-0479">Metal-binding</keyword>
<evidence type="ECO:0000256" key="5">
    <source>
        <dbReference type="ARBA" id="ARBA00022723"/>
    </source>
</evidence>
<gene>
    <name evidence="12" type="ORF">OSB1V03_LOCUS7413</name>
</gene>
<evidence type="ECO:0000256" key="1">
    <source>
        <dbReference type="ARBA" id="ARBA00000428"/>
    </source>
</evidence>
<organism evidence="12">
    <name type="scientific">Medioppia subpectinata</name>
    <dbReference type="NCBI Taxonomy" id="1979941"/>
    <lineage>
        <taxon>Eukaryota</taxon>
        <taxon>Metazoa</taxon>
        <taxon>Ecdysozoa</taxon>
        <taxon>Arthropoda</taxon>
        <taxon>Chelicerata</taxon>
        <taxon>Arachnida</taxon>
        <taxon>Acari</taxon>
        <taxon>Acariformes</taxon>
        <taxon>Sarcoptiformes</taxon>
        <taxon>Oribatida</taxon>
        <taxon>Brachypylina</taxon>
        <taxon>Oppioidea</taxon>
        <taxon>Oppiidae</taxon>
        <taxon>Medioppia</taxon>
    </lineage>
</organism>
<evidence type="ECO:0000256" key="6">
    <source>
        <dbReference type="ARBA" id="ARBA00022964"/>
    </source>
</evidence>
<keyword evidence="4" id="KW-0028">Amino-acid biosynthesis</keyword>
<evidence type="ECO:0000256" key="2">
    <source>
        <dbReference type="ARBA" id="ARBA00001954"/>
    </source>
</evidence>
<comment type="cofactor">
    <cofactor evidence="2">
        <name>Fe(2+)</name>
        <dbReference type="ChEBI" id="CHEBI:29033"/>
    </cofactor>
</comment>
<dbReference type="Proteomes" id="UP000759131">
    <property type="component" value="Unassembled WGS sequence"/>
</dbReference>
<evidence type="ECO:0000256" key="7">
    <source>
        <dbReference type="ARBA" id="ARBA00023002"/>
    </source>
</evidence>
<dbReference type="GO" id="GO:0009086">
    <property type="term" value="P:methionine biosynthetic process"/>
    <property type="evidence" value="ECO:0007669"/>
    <property type="project" value="UniProtKB-KW"/>
</dbReference>
<dbReference type="InterPro" id="IPR004313">
    <property type="entry name" value="ARD"/>
</dbReference>
<keyword evidence="13" id="KW-1185">Reference proteome</keyword>
<keyword evidence="7" id="KW-0560">Oxidoreductase</keyword>
<evidence type="ECO:0000256" key="3">
    <source>
        <dbReference type="ARBA" id="ARBA00022596"/>
    </source>
</evidence>
<feature type="non-terminal residue" evidence="12">
    <location>
        <position position="1"/>
    </location>
</feature>
<dbReference type="EC" id="1.13.11.54" evidence="10"/>
<keyword evidence="9" id="KW-0486">Methionine biosynthesis</keyword>
<evidence type="ECO:0000256" key="10">
    <source>
        <dbReference type="ARBA" id="ARBA00039005"/>
    </source>
</evidence>
<sequence>MVKAWYINDESLVTDEKVKRSERHLNPPQYVTLDELRRKIGVQTEWGYNYWDIIDIESQVEKHASFYTEHMHNEPEVRLVLDGSGYFDVRDVEDKWIRVLVEKGDLLSFMAGGYHRLTLDSNNHLKLFRLFGSEPDWTSLNRPQDDHPVRIAADITKQFPTADTMAEASDIRDSDQSSDDWDYRSRSSSASSIQRNMIFTARQMSVDADTSSLDLSYLN</sequence>
<dbReference type="PANTHER" id="PTHR23418:SF0">
    <property type="entry name" value="ACIREDUCTONE DIOXYGENASE"/>
    <property type="match status" value="1"/>
</dbReference>
<dbReference type="SUPFAM" id="SSF51182">
    <property type="entry name" value="RmlC-like cupins"/>
    <property type="match status" value="1"/>
</dbReference>
<proteinExistence type="predicted"/>
<comment type="catalytic activity">
    <reaction evidence="1">
        <text>1,2-dihydroxy-5-(methylsulfanyl)pent-1-en-3-one + O2 = 4-methylsulfanyl-2-oxobutanoate + formate + 2 H(+)</text>
        <dbReference type="Rhea" id="RHEA:24504"/>
        <dbReference type="ChEBI" id="CHEBI:15378"/>
        <dbReference type="ChEBI" id="CHEBI:15379"/>
        <dbReference type="ChEBI" id="CHEBI:15740"/>
        <dbReference type="ChEBI" id="CHEBI:16723"/>
        <dbReference type="ChEBI" id="CHEBI:49252"/>
        <dbReference type="EC" id="1.13.11.54"/>
    </reaction>
</comment>
<feature type="compositionally biased region" description="Basic and acidic residues" evidence="11">
    <location>
        <begin position="169"/>
        <end position="185"/>
    </location>
</feature>
<dbReference type="Pfam" id="PF03079">
    <property type="entry name" value="ARD"/>
    <property type="match status" value="1"/>
</dbReference>
<dbReference type="AlphaFoldDB" id="A0A7R9PZT5"/>
<dbReference type="EMBL" id="OC858899">
    <property type="protein sequence ID" value="CAD7626983.1"/>
    <property type="molecule type" value="Genomic_DNA"/>
</dbReference>